<keyword evidence="4" id="KW-1185">Reference proteome</keyword>
<dbReference type="InterPro" id="IPR009936">
    <property type="entry name" value="DUF1468"/>
</dbReference>
<keyword evidence="1" id="KW-0812">Transmembrane</keyword>
<feature type="domain" description="DUF1468" evidence="2">
    <location>
        <begin position="9"/>
        <end position="144"/>
    </location>
</feature>
<gene>
    <name evidence="3" type="ORF">ACFSKK_17705</name>
</gene>
<protein>
    <submittedName>
        <fullName evidence="3">Tripartite tricarboxylate transporter TctB family protein</fullName>
    </submittedName>
</protein>
<dbReference type="RefSeq" id="WP_247340223.1">
    <property type="nucleotide sequence ID" value="NZ_CP095550.1"/>
</dbReference>
<dbReference type="EMBL" id="JBHUIK010000004">
    <property type="protein sequence ID" value="MFD2215529.1"/>
    <property type="molecule type" value="Genomic_DNA"/>
</dbReference>
<keyword evidence="1" id="KW-0472">Membrane</keyword>
<name>A0ABW5C1K3_9BACI</name>
<feature type="transmembrane region" description="Helical" evidence="1">
    <location>
        <begin position="40"/>
        <end position="58"/>
    </location>
</feature>
<evidence type="ECO:0000256" key="1">
    <source>
        <dbReference type="SAM" id="Phobius"/>
    </source>
</evidence>
<evidence type="ECO:0000313" key="3">
    <source>
        <dbReference type="EMBL" id="MFD2215529.1"/>
    </source>
</evidence>
<keyword evidence="1" id="KW-1133">Transmembrane helix</keyword>
<sequence>MSKSFDRYSGMVFFAIGLAFVIESRKITESAYGSNVGPDIFPLGLGLALILLSIRLFYETFKYPKETKMREKLDYKKFVIILISAVLYGLFLETIGYVITTFLFLIVGFQVMERGKWWKSLVIAGGFSYGVYFLFVEILEGTLPGFPVWFS</sequence>
<evidence type="ECO:0000259" key="2">
    <source>
        <dbReference type="Pfam" id="PF07331"/>
    </source>
</evidence>
<evidence type="ECO:0000313" key="4">
    <source>
        <dbReference type="Proteomes" id="UP001597318"/>
    </source>
</evidence>
<organism evidence="3 4">
    <name type="scientific">Metabacillus endolithicus</name>
    <dbReference type="NCBI Taxonomy" id="1535204"/>
    <lineage>
        <taxon>Bacteria</taxon>
        <taxon>Bacillati</taxon>
        <taxon>Bacillota</taxon>
        <taxon>Bacilli</taxon>
        <taxon>Bacillales</taxon>
        <taxon>Bacillaceae</taxon>
        <taxon>Metabacillus</taxon>
    </lineage>
</organism>
<dbReference type="Pfam" id="PF07331">
    <property type="entry name" value="TctB"/>
    <property type="match status" value="1"/>
</dbReference>
<reference evidence="4" key="1">
    <citation type="journal article" date="2019" name="Int. J. Syst. Evol. Microbiol.">
        <title>The Global Catalogue of Microorganisms (GCM) 10K type strain sequencing project: providing services to taxonomists for standard genome sequencing and annotation.</title>
        <authorList>
            <consortium name="The Broad Institute Genomics Platform"/>
            <consortium name="The Broad Institute Genome Sequencing Center for Infectious Disease"/>
            <person name="Wu L."/>
            <person name="Ma J."/>
        </authorList>
    </citation>
    <scope>NUCLEOTIDE SEQUENCE [LARGE SCALE GENOMIC DNA]</scope>
    <source>
        <strain evidence="4">CGMCC 1.15474</strain>
    </source>
</reference>
<proteinExistence type="predicted"/>
<accession>A0ABW5C1K3</accession>
<feature type="transmembrane region" description="Helical" evidence="1">
    <location>
        <begin position="78"/>
        <end position="111"/>
    </location>
</feature>
<dbReference type="Proteomes" id="UP001597318">
    <property type="component" value="Unassembled WGS sequence"/>
</dbReference>
<comment type="caution">
    <text evidence="3">The sequence shown here is derived from an EMBL/GenBank/DDBJ whole genome shotgun (WGS) entry which is preliminary data.</text>
</comment>